<reference evidence="2" key="1">
    <citation type="submission" date="2022-12" db="EMBL/GenBank/DDBJ databases">
        <title>Draft genome assemblies for two species of Escallonia (Escalloniales).</title>
        <authorList>
            <person name="Chanderbali A."/>
            <person name="Dervinis C."/>
            <person name="Anghel I."/>
            <person name="Soltis D."/>
            <person name="Soltis P."/>
            <person name="Zapata F."/>
        </authorList>
    </citation>
    <scope>NUCLEOTIDE SEQUENCE</scope>
    <source>
        <strain evidence="2">UCBG64.0493</strain>
        <tissue evidence="2">Leaf</tissue>
    </source>
</reference>
<dbReference type="Proteomes" id="UP001188597">
    <property type="component" value="Unassembled WGS sequence"/>
</dbReference>
<evidence type="ECO:0000256" key="1">
    <source>
        <dbReference type="SAM" id="SignalP"/>
    </source>
</evidence>
<evidence type="ECO:0000313" key="2">
    <source>
        <dbReference type="EMBL" id="KAK3015653.1"/>
    </source>
</evidence>
<keyword evidence="3" id="KW-1185">Reference proteome</keyword>
<protein>
    <recommendedName>
        <fullName evidence="4">Secreted protein</fullName>
    </recommendedName>
</protein>
<accession>A0AA88VX64</accession>
<keyword evidence="1" id="KW-0732">Signal</keyword>
<evidence type="ECO:0000313" key="3">
    <source>
        <dbReference type="Proteomes" id="UP001188597"/>
    </source>
</evidence>
<sequence>MGLVLWGSTVLRVVQMWWSTKVAMHMGRRESSRQRWVGAWWLDAFIQKAEDHGLKTILGIYGFLRFSIPMFPESTLCSTPFIYTLSMIA</sequence>
<evidence type="ECO:0008006" key="4">
    <source>
        <dbReference type="Google" id="ProtNLM"/>
    </source>
</evidence>
<feature type="signal peptide" evidence="1">
    <location>
        <begin position="1"/>
        <end position="16"/>
    </location>
</feature>
<comment type="caution">
    <text evidence="2">The sequence shown here is derived from an EMBL/GenBank/DDBJ whole genome shotgun (WGS) entry which is preliminary data.</text>
</comment>
<proteinExistence type="predicted"/>
<name>A0AA88VX64_9ASTE</name>
<dbReference type="AlphaFoldDB" id="A0AA88VX64"/>
<gene>
    <name evidence="2" type="ORF">RJ639_006327</name>
</gene>
<feature type="chain" id="PRO_5041682738" description="Secreted protein" evidence="1">
    <location>
        <begin position="17"/>
        <end position="89"/>
    </location>
</feature>
<dbReference type="EMBL" id="JAVXUP010001129">
    <property type="protein sequence ID" value="KAK3015653.1"/>
    <property type="molecule type" value="Genomic_DNA"/>
</dbReference>
<organism evidence="2 3">
    <name type="scientific">Escallonia herrerae</name>
    <dbReference type="NCBI Taxonomy" id="1293975"/>
    <lineage>
        <taxon>Eukaryota</taxon>
        <taxon>Viridiplantae</taxon>
        <taxon>Streptophyta</taxon>
        <taxon>Embryophyta</taxon>
        <taxon>Tracheophyta</taxon>
        <taxon>Spermatophyta</taxon>
        <taxon>Magnoliopsida</taxon>
        <taxon>eudicotyledons</taxon>
        <taxon>Gunneridae</taxon>
        <taxon>Pentapetalae</taxon>
        <taxon>asterids</taxon>
        <taxon>campanulids</taxon>
        <taxon>Escalloniales</taxon>
        <taxon>Escalloniaceae</taxon>
        <taxon>Escallonia</taxon>
    </lineage>
</organism>